<reference evidence="1" key="1">
    <citation type="submission" date="2018-11" db="EMBL/GenBank/DDBJ databases">
        <authorList>
            <consortium name="Pathogen Informatics"/>
        </authorList>
    </citation>
    <scope>NUCLEOTIDE SEQUENCE</scope>
</reference>
<dbReference type="EMBL" id="CAAALY010002834">
    <property type="protein sequence ID" value="VEL07954.1"/>
    <property type="molecule type" value="Genomic_DNA"/>
</dbReference>
<protein>
    <submittedName>
        <fullName evidence="1">Uncharacterized protein</fullName>
    </submittedName>
</protein>
<evidence type="ECO:0000313" key="1">
    <source>
        <dbReference type="EMBL" id="VEL07954.1"/>
    </source>
</evidence>
<comment type="caution">
    <text evidence="1">The sequence shown here is derived from an EMBL/GenBank/DDBJ whole genome shotgun (WGS) entry which is preliminary data.</text>
</comment>
<organism evidence="1 2">
    <name type="scientific">Protopolystoma xenopodis</name>
    <dbReference type="NCBI Taxonomy" id="117903"/>
    <lineage>
        <taxon>Eukaryota</taxon>
        <taxon>Metazoa</taxon>
        <taxon>Spiralia</taxon>
        <taxon>Lophotrochozoa</taxon>
        <taxon>Platyhelminthes</taxon>
        <taxon>Monogenea</taxon>
        <taxon>Polyopisthocotylea</taxon>
        <taxon>Polystomatidea</taxon>
        <taxon>Polystomatidae</taxon>
        <taxon>Protopolystoma</taxon>
    </lineage>
</organism>
<sequence length="154" mass="16801">MLVGKGKRSEDGLLGTVTKRVLDPCSKSQHATGTGHGAVPTPTLVRCSLFADSLEMPVQASSQAKGTPPLFLDHSRPLCHPQICTQRKVQLLMPPTVRQVNLVNGRHQVDFEQSINCLEMDTCSVYSVPFTFQICSCNLIAQAYAVFNMPQACI</sequence>
<name>A0A448WBS3_9PLAT</name>
<accession>A0A448WBS3</accession>
<dbReference type="Proteomes" id="UP000784294">
    <property type="component" value="Unassembled WGS sequence"/>
</dbReference>
<gene>
    <name evidence="1" type="ORF">PXEA_LOCUS1394</name>
</gene>
<keyword evidence="2" id="KW-1185">Reference proteome</keyword>
<proteinExistence type="predicted"/>
<evidence type="ECO:0000313" key="2">
    <source>
        <dbReference type="Proteomes" id="UP000784294"/>
    </source>
</evidence>
<dbReference type="AlphaFoldDB" id="A0A448WBS3"/>